<name>A0AAD9N724_9ANNE</name>
<organism evidence="1 2">
    <name type="scientific">Paralvinella palmiformis</name>
    <dbReference type="NCBI Taxonomy" id="53620"/>
    <lineage>
        <taxon>Eukaryota</taxon>
        <taxon>Metazoa</taxon>
        <taxon>Spiralia</taxon>
        <taxon>Lophotrochozoa</taxon>
        <taxon>Annelida</taxon>
        <taxon>Polychaeta</taxon>
        <taxon>Sedentaria</taxon>
        <taxon>Canalipalpata</taxon>
        <taxon>Terebellida</taxon>
        <taxon>Terebelliformia</taxon>
        <taxon>Alvinellidae</taxon>
        <taxon>Paralvinella</taxon>
    </lineage>
</organism>
<reference evidence="1" key="1">
    <citation type="journal article" date="2023" name="Mol. Biol. Evol.">
        <title>Third-Generation Sequencing Reveals the Adaptive Role of the Epigenome in Three Deep-Sea Polychaetes.</title>
        <authorList>
            <person name="Perez M."/>
            <person name="Aroh O."/>
            <person name="Sun Y."/>
            <person name="Lan Y."/>
            <person name="Juniper S.K."/>
            <person name="Young C.R."/>
            <person name="Angers B."/>
            <person name="Qian P.Y."/>
        </authorList>
    </citation>
    <scope>NUCLEOTIDE SEQUENCE</scope>
    <source>
        <strain evidence="1">P08H-3</strain>
    </source>
</reference>
<dbReference type="PANTHER" id="PTHR47526">
    <property type="entry name" value="ATP-DEPENDENT DNA HELICASE"/>
    <property type="match status" value="1"/>
</dbReference>
<evidence type="ECO:0000313" key="2">
    <source>
        <dbReference type="Proteomes" id="UP001208570"/>
    </source>
</evidence>
<gene>
    <name evidence="1" type="ORF">LSH36_151g04023</name>
</gene>
<evidence type="ECO:0008006" key="3">
    <source>
        <dbReference type="Google" id="ProtNLM"/>
    </source>
</evidence>
<dbReference type="Proteomes" id="UP001208570">
    <property type="component" value="Unassembled WGS sequence"/>
</dbReference>
<evidence type="ECO:0000313" key="1">
    <source>
        <dbReference type="EMBL" id="KAK2159532.1"/>
    </source>
</evidence>
<dbReference type="AlphaFoldDB" id="A0AAD9N724"/>
<comment type="caution">
    <text evidence="1">The sequence shown here is derived from an EMBL/GenBank/DDBJ whole genome shotgun (WGS) entry which is preliminary data.</text>
</comment>
<protein>
    <recommendedName>
        <fullName evidence="3">SWIM-type domain-containing protein</fullName>
    </recommendedName>
</protein>
<dbReference type="EMBL" id="JAODUP010000151">
    <property type="protein sequence ID" value="KAK2159532.1"/>
    <property type="molecule type" value="Genomic_DNA"/>
</dbReference>
<dbReference type="PANTHER" id="PTHR47526:SF3">
    <property type="entry name" value="PHD-TYPE DOMAIN-CONTAINING PROTEIN"/>
    <property type="match status" value="1"/>
</dbReference>
<accession>A0AAD9N724</accession>
<proteinExistence type="predicted"/>
<sequence>MRNRRSLEDHNQFEPGWVKTVLYYKPIDSPHCIFKTDVTPPQRVNDTHYHPWIGLHEKDRVMTAGHCDCIARLGESCTHIATLLFQVEAASNFNKADEITDVVKDMDLDAVVITETWLTENC</sequence>
<keyword evidence="2" id="KW-1185">Reference proteome</keyword>